<feature type="compositionally biased region" description="Basic and acidic residues" evidence="1">
    <location>
        <begin position="310"/>
        <end position="321"/>
    </location>
</feature>
<feature type="region of interest" description="Disordered" evidence="1">
    <location>
        <begin position="685"/>
        <end position="749"/>
    </location>
</feature>
<feature type="region of interest" description="Disordered" evidence="1">
    <location>
        <begin position="244"/>
        <end position="287"/>
    </location>
</feature>
<feature type="region of interest" description="Disordered" evidence="1">
    <location>
        <begin position="535"/>
        <end position="587"/>
    </location>
</feature>
<accession>A0A165BY90</accession>
<protein>
    <submittedName>
        <fullName evidence="2">Uncharacterized protein</fullName>
    </submittedName>
</protein>
<feature type="compositionally biased region" description="Polar residues" evidence="1">
    <location>
        <begin position="245"/>
        <end position="267"/>
    </location>
</feature>
<feature type="region of interest" description="Disordered" evidence="1">
    <location>
        <begin position="472"/>
        <end position="506"/>
    </location>
</feature>
<feature type="region of interest" description="Disordered" evidence="1">
    <location>
        <begin position="308"/>
        <end position="329"/>
    </location>
</feature>
<organism evidence="2 3">
    <name type="scientific">Laetiporus sulphureus 93-53</name>
    <dbReference type="NCBI Taxonomy" id="1314785"/>
    <lineage>
        <taxon>Eukaryota</taxon>
        <taxon>Fungi</taxon>
        <taxon>Dikarya</taxon>
        <taxon>Basidiomycota</taxon>
        <taxon>Agaricomycotina</taxon>
        <taxon>Agaricomycetes</taxon>
        <taxon>Polyporales</taxon>
        <taxon>Laetiporus</taxon>
    </lineage>
</organism>
<feature type="compositionally biased region" description="Basic residues" evidence="1">
    <location>
        <begin position="272"/>
        <end position="283"/>
    </location>
</feature>
<dbReference type="EMBL" id="KV427658">
    <property type="protein sequence ID" value="KZT01867.1"/>
    <property type="molecule type" value="Genomic_DNA"/>
</dbReference>
<feature type="compositionally biased region" description="Polar residues" evidence="1">
    <location>
        <begin position="691"/>
        <end position="700"/>
    </location>
</feature>
<evidence type="ECO:0000256" key="1">
    <source>
        <dbReference type="SAM" id="MobiDB-lite"/>
    </source>
</evidence>
<dbReference type="GeneID" id="63830258"/>
<dbReference type="InParanoid" id="A0A165BY90"/>
<feature type="compositionally biased region" description="Acidic residues" evidence="1">
    <location>
        <begin position="924"/>
        <end position="947"/>
    </location>
</feature>
<feature type="compositionally biased region" description="Acidic residues" evidence="1">
    <location>
        <begin position="735"/>
        <end position="749"/>
    </location>
</feature>
<name>A0A165BY90_9APHY</name>
<reference evidence="2 3" key="1">
    <citation type="journal article" date="2016" name="Mol. Biol. Evol.">
        <title>Comparative Genomics of Early-Diverging Mushroom-Forming Fungi Provides Insights into the Origins of Lignocellulose Decay Capabilities.</title>
        <authorList>
            <person name="Nagy L.G."/>
            <person name="Riley R."/>
            <person name="Tritt A."/>
            <person name="Adam C."/>
            <person name="Daum C."/>
            <person name="Floudas D."/>
            <person name="Sun H."/>
            <person name="Yadav J.S."/>
            <person name="Pangilinan J."/>
            <person name="Larsson K.H."/>
            <person name="Matsuura K."/>
            <person name="Barry K."/>
            <person name="Labutti K."/>
            <person name="Kuo R."/>
            <person name="Ohm R.A."/>
            <person name="Bhattacharya S.S."/>
            <person name="Shirouzu T."/>
            <person name="Yoshinaga Y."/>
            <person name="Martin F.M."/>
            <person name="Grigoriev I.V."/>
            <person name="Hibbett D.S."/>
        </authorList>
    </citation>
    <scope>NUCLEOTIDE SEQUENCE [LARGE SCALE GENOMIC DNA]</scope>
    <source>
        <strain evidence="2 3">93-53</strain>
    </source>
</reference>
<keyword evidence="3" id="KW-1185">Reference proteome</keyword>
<feature type="compositionally biased region" description="Polar residues" evidence="1">
    <location>
        <begin position="571"/>
        <end position="587"/>
    </location>
</feature>
<sequence length="947" mass="102608">MPAGPSDRRVVLIVHMIDPRIPNRDDANVYQQCKEAMHAKLMDSFRDCEERLHQEMSDESSKVHCGLMEGCKLIFEEHEKGERDGRSIVSMHIVLWKVEKKKPRDQWKLPLVCLDKIHSHNVHVSTVCKILSAGDLELFNRCQKGIELGYEDPTSWDGWPKNGPQAYLIGFDALPPTTRWMSRPSIQPAGQVVGQRGAFAAAIRAHSMPEASLTTNVERRRRKRTADDIPVVDSMKRARLDDATLQATSGSSAEPSLLASTRVSTNVDARGKGKKNRKGKYKATRASNAVSRDIERVASTSRAAVVTASGKEKATDREIARPDSTGRASLASRSMIAIDKGKAKGVDIAGSQAASLPIAPAIPSPTSISRSWRAGPAAGDSEGTKRDNGKQRESDRGHSSTLSISSSHPLSLRTPRSAIPQATVASMHAAGRPMPPPAVVPLNTTTALFPSVTHGTTDSASARLLAHHVSIPVPPADEPLTGGSQPDSSHTRPYADHLPGDDSDQTIDSLFDASFSSSDVTVSSNIVLSAAGASTKWGRNGEESTRAENARTDSSVSTARRHSQHIRGRRSSANASTSRVQEQDSTMANRVESITDINIRAVCDCLVQHYAKNPNDPVFQEMFDFYYRLESVPAVGVKASTPIFSDTTNRDLPLSGACADWNDANYIIDQHSKYGQYTSSEQEKFKCRRSSGVTSGNNDSIGDEQANPKDDENHVESEPACMNVRPEDECLPVSQEDDEDEEDMSERDNDETVDFLLNEMEEAPSDDAEEAQYQNGIVSSHLRDPVNAVLDDARVKSVVFSRDADLFGHDDDWLAAALNDGSDDSVQEGHGSNETAPSVADAAEGNPEKRGAGSTMTQEDDQNHGDGVAEPWDEDDLFSDDKLEDTASDFPGAVPINVSTDNALETHQTDGAAPAFGIQSSEFTDADADGETESDLSSDLFSDSDSD</sequence>
<feature type="region of interest" description="Disordered" evidence="1">
    <location>
        <begin position="816"/>
        <end position="947"/>
    </location>
</feature>
<feature type="compositionally biased region" description="Basic and acidic residues" evidence="1">
    <location>
        <begin position="539"/>
        <end position="551"/>
    </location>
</feature>
<feature type="compositionally biased region" description="Polar residues" evidence="1">
    <location>
        <begin position="897"/>
        <end position="906"/>
    </location>
</feature>
<feature type="compositionally biased region" description="Basic and acidic residues" evidence="1">
    <location>
        <begin position="706"/>
        <end position="717"/>
    </location>
</feature>
<feature type="compositionally biased region" description="Basic and acidic residues" evidence="1">
    <location>
        <begin position="382"/>
        <end position="398"/>
    </location>
</feature>
<evidence type="ECO:0000313" key="3">
    <source>
        <dbReference type="Proteomes" id="UP000076871"/>
    </source>
</evidence>
<proteinExistence type="predicted"/>
<evidence type="ECO:0000313" key="2">
    <source>
        <dbReference type="EMBL" id="KZT01867.1"/>
    </source>
</evidence>
<feature type="compositionally biased region" description="Basic residues" evidence="1">
    <location>
        <begin position="559"/>
        <end position="570"/>
    </location>
</feature>
<feature type="compositionally biased region" description="Low complexity" evidence="1">
    <location>
        <begin position="358"/>
        <end position="369"/>
    </location>
</feature>
<gene>
    <name evidence="2" type="ORF">LAESUDRAFT_763311</name>
</gene>
<feature type="region of interest" description="Disordered" evidence="1">
    <location>
        <begin position="358"/>
        <end position="415"/>
    </location>
</feature>
<feature type="compositionally biased region" description="Basic and acidic residues" evidence="1">
    <location>
        <begin position="489"/>
        <end position="500"/>
    </location>
</feature>
<feature type="compositionally biased region" description="Low complexity" evidence="1">
    <location>
        <begin position="399"/>
        <end position="412"/>
    </location>
</feature>
<dbReference type="RefSeq" id="XP_040759607.1">
    <property type="nucleotide sequence ID" value="XM_040913230.1"/>
</dbReference>
<dbReference type="AlphaFoldDB" id="A0A165BY90"/>
<dbReference type="Proteomes" id="UP000076871">
    <property type="component" value="Unassembled WGS sequence"/>
</dbReference>